<keyword evidence="3" id="KW-0808">Transferase</keyword>
<dbReference type="GO" id="GO:0004364">
    <property type="term" value="F:glutathione transferase activity"/>
    <property type="evidence" value="ECO:0007669"/>
    <property type="project" value="TreeGrafter"/>
</dbReference>
<dbReference type="Gene3D" id="3.40.30.10">
    <property type="entry name" value="Glutaredoxin"/>
    <property type="match status" value="1"/>
</dbReference>
<evidence type="ECO:0000259" key="1">
    <source>
        <dbReference type="PROSITE" id="PS50404"/>
    </source>
</evidence>
<keyword evidence="4" id="KW-1185">Reference proteome</keyword>
<reference evidence="3 4" key="1">
    <citation type="submission" date="2018-06" db="EMBL/GenBank/DDBJ databases">
        <title>Genomic Encyclopedia of Archaeal and Bacterial Type Strains, Phase II (KMG-II): from individual species to whole genera.</title>
        <authorList>
            <person name="Goeker M."/>
        </authorList>
    </citation>
    <scope>NUCLEOTIDE SEQUENCE [LARGE SCALE GENOMIC DNA]</scope>
    <source>
        <strain evidence="3 4">DSM 22009</strain>
    </source>
</reference>
<dbReference type="GO" id="GO:0006749">
    <property type="term" value="P:glutathione metabolic process"/>
    <property type="evidence" value="ECO:0007669"/>
    <property type="project" value="TreeGrafter"/>
</dbReference>
<dbReference type="InterPro" id="IPR004045">
    <property type="entry name" value="Glutathione_S-Trfase_N"/>
</dbReference>
<dbReference type="AlphaFoldDB" id="A0A2W7NAC0"/>
<evidence type="ECO:0000313" key="3">
    <source>
        <dbReference type="EMBL" id="PZX15027.1"/>
    </source>
</evidence>
<protein>
    <submittedName>
        <fullName evidence="3">Glutathione S-transferase</fullName>
    </submittedName>
</protein>
<comment type="caution">
    <text evidence="3">The sequence shown here is derived from an EMBL/GenBank/DDBJ whole genome shotgun (WGS) entry which is preliminary data.</text>
</comment>
<feature type="domain" description="GST N-terminal" evidence="1">
    <location>
        <begin position="2"/>
        <end position="83"/>
    </location>
</feature>
<evidence type="ECO:0000313" key="4">
    <source>
        <dbReference type="Proteomes" id="UP000248916"/>
    </source>
</evidence>
<dbReference type="CDD" id="cd00299">
    <property type="entry name" value="GST_C_family"/>
    <property type="match status" value="1"/>
</dbReference>
<evidence type="ECO:0000259" key="2">
    <source>
        <dbReference type="PROSITE" id="PS50405"/>
    </source>
</evidence>
<dbReference type="InterPro" id="IPR036282">
    <property type="entry name" value="Glutathione-S-Trfase_C_sf"/>
</dbReference>
<dbReference type="SFLD" id="SFLDG00358">
    <property type="entry name" value="Main_(cytGST)"/>
    <property type="match status" value="1"/>
</dbReference>
<dbReference type="InterPro" id="IPR040079">
    <property type="entry name" value="Glutathione_S-Trfase"/>
</dbReference>
<dbReference type="Proteomes" id="UP000248916">
    <property type="component" value="Unassembled WGS sequence"/>
</dbReference>
<dbReference type="PANTHER" id="PTHR42673:SF4">
    <property type="entry name" value="MALEYLACETOACETATE ISOMERASE"/>
    <property type="match status" value="1"/>
</dbReference>
<gene>
    <name evidence="3" type="ORF">LX81_02615</name>
</gene>
<dbReference type="InterPro" id="IPR010987">
    <property type="entry name" value="Glutathione-S-Trfase_C-like"/>
</dbReference>
<dbReference type="InterPro" id="IPR036249">
    <property type="entry name" value="Thioredoxin-like_sf"/>
</dbReference>
<dbReference type="Gene3D" id="1.20.1050.10">
    <property type="match status" value="1"/>
</dbReference>
<dbReference type="SUPFAM" id="SSF47616">
    <property type="entry name" value="GST C-terminal domain-like"/>
    <property type="match status" value="1"/>
</dbReference>
<dbReference type="SFLD" id="SFLDS00019">
    <property type="entry name" value="Glutathione_Transferase_(cytos"/>
    <property type="match status" value="1"/>
</dbReference>
<proteinExistence type="predicted"/>
<dbReference type="OrthoDB" id="509852at2"/>
<dbReference type="RefSeq" id="WP_111537745.1">
    <property type="nucleotide sequence ID" value="NZ_QKZL01000011.1"/>
</dbReference>
<dbReference type="Pfam" id="PF13410">
    <property type="entry name" value="GST_C_2"/>
    <property type="match status" value="1"/>
</dbReference>
<name>A0A2W7NAC0_9RHOB</name>
<dbReference type="EMBL" id="QKZL01000011">
    <property type="protein sequence ID" value="PZX15027.1"/>
    <property type="molecule type" value="Genomic_DNA"/>
</dbReference>
<dbReference type="GO" id="GO:0006559">
    <property type="term" value="P:L-phenylalanine catabolic process"/>
    <property type="evidence" value="ECO:0007669"/>
    <property type="project" value="TreeGrafter"/>
</dbReference>
<dbReference type="PANTHER" id="PTHR42673">
    <property type="entry name" value="MALEYLACETOACETATE ISOMERASE"/>
    <property type="match status" value="1"/>
</dbReference>
<accession>A0A2W7NAC0</accession>
<dbReference type="Pfam" id="PF13417">
    <property type="entry name" value="GST_N_3"/>
    <property type="match status" value="1"/>
</dbReference>
<sequence length="210" mass="23455">MADATLYGFDGSTYVRTAKILLNRKDVAYDQVQVNVLEGEPKQPEHLARHPFGKVPVLDIDGHRIRETDAIVAYLEASREGPSALPESAWDRARVAEIVSLVHAYGYDALVGVAFYHIKPDFIGNPSEAAHRETLEKARTFLGLVDEIRAGDPFLVGGTPTLADFYLGPIVFYTNLTPHKDELLDIGRTRDWYDQLSEEPDFTRTEPDLG</sequence>
<feature type="domain" description="GST C-terminal" evidence="2">
    <location>
        <begin position="88"/>
        <end position="210"/>
    </location>
</feature>
<dbReference type="PROSITE" id="PS50404">
    <property type="entry name" value="GST_NTER"/>
    <property type="match status" value="1"/>
</dbReference>
<organism evidence="3 4">
    <name type="scientific">Palleronia aestuarii</name>
    <dbReference type="NCBI Taxonomy" id="568105"/>
    <lineage>
        <taxon>Bacteria</taxon>
        <taxon>Pseudomonadati</taxon>
        <taxon>Pseudomonadota</taxon>
        <taxon>Alphaproteobacteria</taxon>
        <taxon>Rhodobacterales</taxon>
        <taxon>Roseobacteraceae</taxon>
        <taxon>Palleronia</taxon>
    </lineage>
</organism>
<dbReference type="GO" id="GO:0016034">
    <property type="term" value="F:maleylacetoacetate isomerase activity"/>
    <property type="evidence" value="ECO:0007669"/>
    <property type="project" value="TreeGrafter"/>
</dbReference>
<dbReference type="PROSITE" id="PS50405">
    <property type="entry name" value="GST_CTER"/>
    <property type="match status" value="1"/>
</dbReference>
<dbReference type="SUPFAM" id="SSF52833">
    <property type="entry name" value="Thioredoxin-like"/>
    <property type="match status" value="1"/>
</dbReference>